<organism evidence="5 6">
    <name type="scientific">Roseiconus lacunae</name>
    <dbReference type="NCBI Taxonomy" id="2605694"/>
    <lineage>
        <taxon>Bacteria</taxon>
        <taxon>Pseudomonadati</taxon>
        <taxon>Planctomycetota</taxon>
        <taxon>Planctomycetia</taxon>
        <taxon>Pirellulales</taxon>
        <taxon>Pirellulaceae</taxon>
        <taxon>Roseiconus</taxon>
    </lineage>
</organism>
<comment type="caution">
    <text evidence="5">The sequence shown here is derived from an EMBL/GenBank/DDBJ whole genome shotgun (WGS) entry which is preliminary data.</text>
</comment>
<dbReference type="Gene3D" id="2.130.10.130">
    <property type="entry name" value="Integrin alpha, N-terminal"/>
    <property type="match status" value="4"/>
</dbReference>
<dbReference type="InterPro" id="IPR013517">
    <property type="entry name" value="FG-GAP"/>
</dbReference>
<dbReference type="SUPFAM" id="SSF69318">
    <property type="entry name" value="Integrin alpha N-terminal domain"/>
    <property type="match status" value="2"/>
</dbReference>
<evidence type="ECO:0000313" key="6">
    <source>
        <dbReference type="Proteomes" id="UP001239462"/>
    </source>
</evidence>
<dbReference type="Pfam" id="PF01839">
    <property type="entry name" value="FG-GAP"/>
    <property type="match status" value="3"/>
</dbReference>
<protein>
    <submittedName>
        <fullName evidence="5">VCBS repeat-containing protein</fullName>
    </submittedName>
</protein>
<dbReference type="InterPro" id="IPR000413">
    <property type="entry name" value="Integrin_alpha"/>
</dbReference>
<evidence type="ECO:0000256" key="4">
    <source>
        <dbReference type="ARBA" id="ARBA00023180"/>
    </source>
</evidence>
<evidence type="ECO:0000256" key="3">
    <source>
        <dbReference type="ARBA" id="ARBA00022801"/>
    </source>
</evidence>
<accession>A0ABT7PLX8</accession>
<dbReference type="PRINTS" id="PR01185">
    <property type="entry name" value="INTEGRINA"/>
</dbReference>
<dbReference type="PANTHER" id="PTHR23221">
    <property type="entry name" value="GLYCOSYLPHOSPHATIDYLINOSITOL PHOSPHOLIPASE D"/>
    <property type="match status" value="1"/>
</dbReference>
<evidence type="ECO:0000313" key="5">
    <source>
        <dbReference type="EMBL" id="MDM4017291.1"/>
    </source>
</evidence>
<dbReference type="InterPro" id="IPR013519">
    <property type="entry name" value="Int_alpha_beta-p"/>
</dbReference>
<evidence type="ECO:0000256" key="1">
    <source>
        <dbReference type="ARBA" id="ARBA00022729"/>
    </source>
</evidence>
<dbReference type="InterPro" id="IPR028994">
    <property type="entry name" value="Integrin_alpha_N"/>
</dbReference>
<keyword evidence="4" id="KW-0325">Glycoprotein</keyword>
<proteinExistence type="predicted"/>
<dbReference type="Proteomes" id="UP001239462">
    <property type="component" value="Unassembled WGS sequence"/>
</dbReference>
<dbReference type="SMART" id="SM00191">
    <property type="entry name" value="Int_alpha"/>
    <property type="match status" value="5"/>
</dbReference>
<keyword evidence="3" id="KW-0378">Hydrolase</keyword>
<dbReference type="PROSITE" id="PS51470">
    <property type="entry name" value="FG_GAP"/>
    <property type="match status" value="2"/>
</dbReference>
<evidence type="ECO:0000256" key="2">
    <source>
        <dbReference type="ARBA" id="ARBA00022737"/>
    </source>
</evidence>
<dbReference type="RefSeq" id="WP_289164738.1">
    <property type="nucleotide sequence ID" value="NZ_JASZZN010000013.1"/>
</dbReference>
<keyword evidence="1" id="KW-0732">Signal</keyword>
<keyword evidence="6" id="KW-1185">Reference proteome</keyword>
<name>A0ABT7PLX8_9BACT</name>
<dbReference type="PANTHER" id="PTHR23221:SF7">
    <property type="entry name" value="PHOSPHATIDYLINOSITOL-GLYCAN-SPECIFIC PHOSPHOLIPASE D"/>
    <property type="match status" value="1"/>
</dbReference>
<keyword evidence="2" id="KW-0677">Repeat</keyword>
<reference evidence="5 6" key="1">
    <citation type="submission" date="2023-06" db="EMBL/GenBank/DDBJ databases">
        <title>Roseiconus lacunae JC819 isolated from Gulf of Mannar region, Tamil Nadu.</title>
        <authorList>
            <person name="Pk S."/>
            <person name="Ch S."/>
            <person name="Ch V.R."/>
        </authorList>
    </citation>
    <scope>NUCLEOTIDE SEQUENCE [LARGE SCALE GENOMIC DNA]</scope>
    <source>
        <strain evidence="5 6">JC819</strain>
    </source>
</reference>
<dbReference type="EMBL" id="JASZZN010000013">
    <property type="protein sequence ID" value="MDM4017291.1"/>
    <property type="molecule type" value="Genomic_DNA"/>
</dbReference>
<sequence>METKRKVIVESLEGRQLLAADTGFIDSLPTAAEANFGEVVVTEEGREACLAFRAVGAPEGEEVAAGILASPPVAGNVDVSAAIVQQPGPLDVGDPFTSEITFENAGPGSAENTNLTVTFDAGLTGVTWEREVQRTNPATIMVGDITDTTGFAVTGASGIDQSGLPVSGLGDINNDGIDDFAVGVSDALYVIYGDNSGLDDFDLGAIDGTNGFVFNGFGSVGGIVQAQNAGDVNNDGIDDIVLGNSSESPGGLAGAGEAYVIFGSGAFGSSFDVGTLDGTNGFRVPGIAEGSSLGESVDGAGDINNDGFDDVIVGASGSALASVEGEAYVIFGAGSFASGTVSPAGLDGNNGFSIATSETGARLGGSVSGIGDFNGDMIDDLIVSASGSGTGKVYIVFGDGSYGASFDVGSMPTVAGIEISGSQLSSLGLGADLIGDANGDGLADVTVIDGAGVSSNAYVLYGSNSLTGAFDLSSLNGTNGYVLPFDFQVFAGKGGDFNGDGLADAVFANADFVGGFVVFGTDQALPSSVNPLTLDGTNGFKVESSTLEDAAFIGSFAGDVDGDGFDDVIFGAPFSQPSSGFGSFGRSYVINGQGTTLTNGSGDINDTFDLQPGDRVIYRVDATIAAGAMTSTTVDAVATVDPGETDDDPSNNSASAVTTITASDVTPPEVVDVIVSGIGGSYEWTADFIDAVDDSGPSGPNNGLGFSVLNLARTVPWYTVNTIYVRYSEDVAMPTGLSLLGTSVADYAGSFSVSHSGDLTTISMTSAFGLPESDFGPPTTGIDRLELVIAAAGVVDLAGNPLAAAFSNSINVLPGDANGSESVFADDVGLTNFRSFTEFGGPANGQGLLYDPFFDITANAAIFADDVGLTNFQSFDTLPALPSPSAASTTEEDLIDDAITLLF</sequence>
<gene>
    <name evidence="5" type="ORF">QTN89_17725</name>
</gene>